<accession>A0A1L7D425</accession>
<dbReference type="RefSeq" id="WP_075734843.1">
    <property type="nucleotide sequence ID" value="NZ_CP009249.1"/>
</dbReference>
<dbReference type="Proteomes" id="UP000185491">
    <property type="component" value="Chromosome"/>
</dbReference>
<keyword evidence="2" id="KW-1185">Reference proteome</keyword>
<gene>
    <name evidence="1" type="ORF">CPHO_08285</name>
</gene>
<evidence type="ECO:0000313" key="2">
    <source>
        <dbReference type="Proteomes" id="UP000185491"/>
    </source>
</evidence>
<protein>
    <submittedName>
        <fullName evidence="1">Uncharacterized protein</fullName>
    </submittedName>
</protein>
<reference evidence="1 2" key="1">
    <citation type="submission" date="2014-08" db="EMBL/GenBank/DDBJ databases">
        <title>Complete genome sequence of Corynebacterium phocae M408/89/1(T)(=DSM 44612(T)), isolated from the common seal (Phoca vitulina).</title>
        <authorList>
            <person name="Ruckert C."/>
            <person name="Albersmeier A."/>
            <person name="Winkler A."/>
            <person name="Kalinowski J."/>
        </authorList>
    </citation>
    <scope>NUCLEOTIDE SEQUENCE [LARGE SCALE GENOMIC DNA]</scope>
    <source>
        <strain evidence="1 2">M408/89/1</strain>
    </source>
</reference>
<dbReference type="EMBL" id="CP009249">
    <property type="protein sequence ID" value="APT92884.1"/>
    <property type="molecule type" value="Genomic_DNA"/>
</dbReference>
<dbReference type="STRING" id="161895.CPHO_08285"/>
<organism evidence="1 2">
    <name type="scientific">Corynebacterium phocae</name>
    <dbReference type="NCBI Taxonomy" id="161895"/>
    <lineage>
        <taxon>Bacteria</taxon>
        <taxon>Bacillati</taxon>
        <taxon>Actinomycetota</taxon>
        <taxon>Actinomycetes</taxon>
        <taxon>Mycobacteriales</taxon>
        <taxon>Corynebacteriaceae</taxon>
        <taxon>Corynebacterium</taxon>
    </lineage>
</organism>
<sequence>MATWEDMENLVPYAVRMQHTTRHTYMLPVPGSPLSGTSMKMEPGVYQLSLAYTGPEQAFIRYRPENEGYHDVCHIAEDTSGKPRRSAPIIIQAGENTTVSVITVPYSNRGADQSSTASLQVIPLG</sequence>
<dbReference type="AlphaFoldDB" id="A0A1L7D425"/>
<evidence type="ECO:0000313" key="1">
    <source>
        <dbReference type="EMBL" id="APT92884.1"/>
    </source>
</evidence>
<name>A0A1L7D425_9CORY</name>
<proteinExistence type="predicted"/>
<dbReference type="KEGG" id="cpho:CPHO_08285"/>